<evidence type="ECO:0000256" key="5">
    <source>
        <dbReference type="ARBA" id="ARBA00038359"/>
    </source>
</evidence>
<keyword evidence="3 7" id="KW-1133">Transmembrane helix</keyword>
<dbReference type="EMBL" id="JAQIZZ010000002">
    <property type="protein sequence ID" value="KAJ5552283.1"/>
    <property type="molecule type" value="Genomic_DNA"/>
</dbReference>
<keyword evidence="10" id="KW-1185">Reference proteome</keyword>
<dbReference type="AlphaFoldDB" id="A0AAD6GJ65"/>
<evidence type="ECO:0000256" key="4">
    <source>
        <dbReference type="ARBA" id="ARBA00023136"/>
    </source>
</evidence>
<feature type="compositionally biased region" description="Polar residues" evidence="6">
    <location>
        <begin position="344"/>
        <end position="353"/>
    </location>
</feature>
<evidence type="ECO:0000313" key="10">
    <source>
        <dbReference type="Proteomes" id="UP001220324"/>
    </source>
</evidence>
<dbReference type="InterPro" id="IPR052337">
    <property type="entry name" value="SAT4-like"/>
</dbReference>
<feature type="transmembrane region" description="Helical" evidence="7">
    <location>
        <begin position="13"/>
        <end position="30"/>
    </location>
</feature>
<feature type="compositionally biased region" description="Basic and acidic residues" evidence="6">
    <location>
        <begin position="325"/>
        <end position="334"/>
    </location>
</feature>
<dbReference type="PANTHER" id="PTHR33048:SF152">
    <property type="entry name" value="INTEGRAL MEMBRANE PROTEIN"/>
    <property type="match status" value="1"/>
</dbReference>
<evidence type="ECO:0000256" key="1">
    <source>
        <dbReference type="ARBA" id="ARBA00004141"/>
    </source>
</evidence>
<feature type="domain" description="Rhodopsin" evidence="8">
    <location>
        <begin position="22"/>
        <end position="264"/>
    </location>
</feature>
<comment type="similarity">
    <text evidence="5">Belongs to the SAT4 family.</text>
</comment>
<feature type="region of interest" description="Disordered" evidence="6">
    <location>
        <begin position="313"/>
        <end position="384"/>
    </location>
</feature>
<keyword evidence="2 7" id="KW-0812">Transmembrane</keyword>
<dbReference type="GO" id="GO:0016020">
    <property type="term" value="C:membrane"/>
    <property type="evidence" value="ECO:0007669"/>
    <property type="project" value="UniProtKB-SubCell"/>
</dbReference>
<feature type="compositionally biased region" description="Basic and acidic residues" evidence="6">
    <location>
        <begin position="373"/>
        <end position="384"/>
    </location>
</feature>
<accession>A0AAD6GJ65</accession>
<evidence type="ECO:0000256" key="6">
    <source>
        <dbReference type="SAM" id="MobiDB-lite"/>
    </source>
</evidence>
<organism evidence="9 10">
    <name type="scientific">Penicillium frequentans</name>
    <dbReference type="NCBI Taxonomy" id="3151616"/>
    <lineage>
        <taxon>Eukaryota</taxon>
        <taxon>Fungi</taxon>
        <taxon>Dikarya</taxon>
        <taxon>Ascomycota</taxon>
        <taxon>Pezizomycotina</taxon>
        <taxon>Eurotiomycetes</taxon>
        <taxon>Eurotiomycetidae</taxon>
        <taxon>Eurotiales</taxon>
        <taxon>Aspergillaceae</taxon>
        <taxon>Penicillium</taxon>
    </lineage>
</organism>
<feature type="transmembrane region" description="Helical" evidence="7">
    <location>
        <begin position="42"/>
        <end position="60"/>
    </location>
</feature>
<feature type="transmembrane region" description="Helical" evidence="7">
    <location>
        <begin position="206"/>
        <end position="230"/>
    </location>
</feature>
<dbReference type="Proteomes" id="UP001220324">
    <property type="component" value="Unassembled WGS sequence"/>
</dbReference>
<evidence type="ECO:0000256" key="3">
    <source>
        <dbReference type="ARBA" id="ARBA00022989"/>
    </source>
</evidence>
<evidence type="ECO:0000313" key="9">
    <source>
        <dbReference type="EMBL" id="KAJ5552283.1"/>
    </source>
</evidence>
<dbReference type="PANTHER" id="PTHR33048">
    <property type="entry name" value="PTH11-LIKE INTEGRAL MEMBRANE PROTEIN (AFU_ORTHOLOGUE AFUA_5G11245)"/>
    <property type="match status" value="1"/>
</dbReference>
<reference evidence="9 10" key="1">
    <citation type="journal article" date="2023" name="IMA Fungus">
        <title>Comparative genomic study of the Penicillium genus elucidates a diverse pangenome and 15 lateral gene transfer events.</title>
        <authorList>
            <person name="Petersen C."/>
            <person name="Sorensen T."/>
            <person name="Nielsen M.R."/>
            <person name="Sondergaard T.E."/>
            <person name="Sorensen J.L."/>
            <person name="Fitzpatrick D.A."/>
            <person name="Frisvad J.C."/>
            <person name="Nielsen K.L."/>
        </authorList>
    </citation>
    <scope>NUCLEOTIDE SEQUENCE [LARGE SCALE GENOMIC DNA]</scope>
    <source>
        <strain evidence="9 10">IBT 35679</strain>
    </source>
</reference>
<keyword evidence="4 7" id="KW-0472">Membrane</keyword>
<proteinExistence type="inferred from homology"/>
<comment type="subcellular location">
    <subcellularLocation>
        <location evidence="1">Membrane</location>
        <topology evidence="1">Multi-pass membrane protein</topology>
    </subcellularLocation>
</comment>
<dbReference type="InterPro" id="IPR049326">
    <property type="entry name" value="Rhodopsin_dom_fungi"/>
</dbReference>
<dbReference type="Pfam" id="PF20684">
    <property type="entry name" value="Fung_rhodopsin"/>
    <property type="match status" value="1"/>
</dbReference>
<feature type="transmembrane region" description="Helical" evidence="7">
    <location>
        <begin position="173"/>
        <end position="194"/>
    </location>
</feature>
<comment type="caution">
    <text evidence="9">The sequence shown here is derived from an EMBL/GenBank/DDBJ whole genome shotgun (WGS) entry which is preliminary data.</text>
</comment>
<feature type="transmembrane region" description="Helical" evidence="7">
    <location>
        <begin position="127"/>
        <end position="153"/>
    </location>
</feature>
<evidence type="ECO:0000256" key="2">
    <source>
        <dbReference type="ARBA" id="ARBA00022692"/>
    </source>
</evidence>
<feature type="transmembrane region" description="Helical" evidence="7">
    <location>
        <begin position="96"/>
        <end position="115"/>
    </location>
</feature>
<evidence type="ECO:0000259" key="8">
    <source>
        <dbReference type="Pfam" id="PF20684"/>
    </source>
</evidence>
<sequence>MTSSLNVETFVEYAIGMSFLLLRMFARLSFGGLRGLQLDDAFAVAAIIFWTMQTVIIYFLEMYGNNIGLNAVTALEVPDSKMALMTLGSKLAFTNWIWYISYLWSLKGVLLCLYWKLTQGLRTQRLVLAVVGFCIVSWLACILTHICICTPVTHNWQIKPYAGDNCTLRQPLYVVIAVLNVMSDVMIMVIPVLILGKLQVPLQRKIILAIMFTSGIFIMICTILRCYYSLGDISNLPIALRWADRESFVAAIVVSLPGIKPLFRGAGWLGFSSYSGSKNVYSTGGYNKFASRGDKSGGGISFAERSNNRKSLELNTIPGLTQKRASSEESERPILHPGGKSVATVGQGSNGAQQHDKFSIQVTTELSLEEEQGERRDMPHDMTR</sequence>
<name>A0AAD6GJ65_9EURO</name>
<evidence type="ECO:0000256" key="7">
    <source>
        <dbReference type="SAM" id="Phobius"/>
    </source>
</evidence>
<gene>
    <name evidence="9" type="ORF">N7494_001661</name>
</gene>
<protein>
    <recommendedName>
        <fullName evidence="8">Rhodopsin domain-containing protein</fullName>
    </recommendedName>
</protein>